<gene>
    <name evidence="10" type="ORF">BJ508DRAFT_376126</name>
</gene>
<dbReference type="AlphaFoldDB" id="A0A3N4IBG2"/>
<dbReference type="GO" id="GO:0000049">
    <property type="term" value="F:tRNA binding"/>
    <property type="evidence" value="ECO:0007669"/>
    <property type="project" value="TreeGrafter"/>
</dbReference>
<feature type="compositionally biased region" description="Acidic residues" evidence="9">
    <location>
        <begin position="352"/>
        <end position="364"/>
    </location>
</feature>
<feature type="region of interest" description="Disordered" evidence="9">
    <location>
        <begin position="289"/>
        <end position="312"/>
    </location>
</feature>
<evidence type="ECO:0000256" key="2">
    <source>
        <dbReference type="ARBA" id="ARBA00004496"/>
    </source>
</evidence>
<dbReference type="GO" id="GO:0033588">
    <property type="term" value="C:elongator holoenzyme complex"/>
    <property type="evidence" value="ECO:0007669"/>
    <property type="project" value="InterPro"/>
</dbReference>
<protein>
    <recommendedName>
        <fullName evidence="5">Elongator complex protein 5</fullName>
    </recommendedName>
</protein>
<dbReference type="UniPathway" id="UPA00988"/>
<dbReference type="Pfam" id="PF10483">
    <property type="entry name" value="Elong_Iki1"/>
    <property type="match status" value="1"/>
</dbReference>
<comment type="subcellular location">
    <subcellularLocation>
        <location evidence="2">Cytoplasm</location>
    </subcellularLocation>
    <subcellularLocation>
        <location evidence="1">Nucleus</location>
    </subcellularLocation>
</comment>
<dbReference type="InterPro" id="IPR027417">
    <property type="entry name" value="P-loop_NTPase"/>
</dbReference>
<feature type="region of interest" description="Disordered" evidence="9">
    <location>
        <begin position="340"/>
        <end position="364"/>
    </location>
</feature>
<name>A0A3N4IBG2_ASCIM</name>
<comment type="pathway">
    <text evidence="3">tRNA modification; 5-methoxycarbonylmethyl-2-thiouridine-tRNA biosynthesis.</text>
</comment>
<evidence type="ECO:0000256" key="1">
    <source>
        <dbReference type="ARBA" id="ARBA00004123"/>
    </source>
</evidence>
<reference evidence="10 11" key="1">
    <citation type="journal article" date="2018" name="Nat. Ecol. Evol.">
        <title>Pezizomycetes genomes reveal the molecular basis of ectomycorrhizal truffle lifestyle.</title>
        <authorList>
            <person name="Murat C."/>
            <person name="Payen T."/>
            <person name="Noel B."/>
            <person name="Kuo A."/>
            <person name="Morin E."/>
            <person name="Chen J."/>
            <person name="Kohler A."/>
            <person name="Krizsan K."/>
            <person name="Balestrini R."/>
            <person name="Da Silva C."/>
            <person name="Montanini B."/>
            <person name="Hainaut M."/>
            <person name="Levati E."/>
            <person name="Barry K.W."/>
            <person name="Belfiori B."/>
            <person name="Cichocki N."/>
            <person name="Clum A."/>
            <person name="Dockter R.B."/>
            <person name="Fauchery L."/>
            <person name="Guy J."/>
            <person name="Iotti M."/>
            <person name="Le Tacon F."/>
            <person name="Lindquist E.A."/>
            <person name="Lipzen A."/>
            <person name="Malagnac F."/>
            <person name="Mello A."/>
            <person name="Molinier V."/>
            <person name="Miyauchi S."/>
            <person name="Poulain J."/>
            <person name="Riccioni C."/>
            <person name="Rubini A."/>
            <person name="Sitrit Y."/>
            <person name="Splivallo R."/>
            <person name="Traeger S."/>
            <person name="Wang M."/>
            <person name="Zifcakova L."/>
            <person name="Wipf D."/>
            <person name="Zambonelli A."/>
            <person name="Paolocci F."/>
            <person name="Nowrousian M."/>
            <person name="Ottonello S."/>
            <person name="Baldrian P."/>
            <person name="Spatafora J.W."/>
            <person name="Henrissat B."/>
            <person name="Nagy L.G."/>
            <person name="Aury J.M."/>
            <person name="Wincker P."/>
            <person name="Grigoriev I.V."/>
            <person name="Bonfante P."/>
            <person name="Martin F.M."/>
        </authorList>
    </citation>
    <scope>NUCLEOTIDE SEQUENCE [LARGE SCALE GENOMIC DNA]</scope>
    <source>
        <strain evidence="10 11">RN42</strain>
    </source>
</reference>
<dbReference type="STRING" id="1160509.A0A3N4IBG2"/>
<keyword evidence="7" id="KW-0819">tRNA processing</keyword>
<dbReference type="InterPro" id="IPR019519">
    <property type="entry name" value="Elp5"/>
</dbReference>
<evidence type="ECO:0000256" key="9">
    <source>
        <dbReference type="SAM" id="MobiDB-lite"/>
    </source>
</evidence>
<dbReference type="GO" id="GO:0005829">
    <property type="term" value="C:cytosol"/>
    <property type="evidence" value="ECO:0007669"/>
    <property type="project" value="TreeGrafter"/>
</dbReference>
<keyword evidence="8" id="KW-0539">Nucleus</keyword>
<dbReference type="OrthoDB" id="166907at2759"/>
<dbReference type="GO" id="GO:0005634">
    <property type="term" value="C:nucleus"/>
    <property type="evidence" value="ECO:0007669"/>
    <property type="project" value="UniProtKB-SubCell"/>
</dbReference>
<dbReference type="GO" id="GO:0002098">
    <property type="term" value="P:tRNA wobble uridine modification"/>
    <property type="evidence" value="ECO:0007669"/>
    <property type="project" value="InterPro"/>
</dbReference>
<evidence type="ECO:0000256" key="6">
    <source>
        <dbReference type="ARBA" id="ARBA00022490"/>
    </source>
</evidence>
<evidence type="ECO:0000256" key="5">
    <source>
        <dbReference type="ARBA" id="ARBA00020264"/>
    </source>
</evidence>
<dbReference type="PANTHER" id="PTHR15641">
    <property type="entry name" value="ELONGATOR COMPLEX PROTEIN 5"/>
    <property type="match status" value="1"/>
</dbReference>
<comment type="similarity">
    <text evidence="4">Belongs to the ELP5 family.</text>
</comment>
<evidence type="ECO:0000313" key="10">
    <source>
        <dbReference type="EMBL" id="RPA81998.1"/>
    </source>
</evidence>
<organism evidence="10 11">
    <name type="scientific">Ascobolus immersus RN42</name>
    <dbReference type="NCBI Taxonomy" id="1160509"/>
    <lineage>
        <taxon>Eukaryota</taxon>
        <taxon>Fungi</taxon>
        <taxon>Dikarya</taxon>
        <taxon>Ascomycota</taxon>
        <taxon>Pezizomycotina</taxon>
        <taxon>Pezizomycetes</taxon>
        <taxon>Pezizales</taxon>
        <taxon>Ascobolaceae</taxon>
        <taxon>Ascobolus</taxon>
    </lineage>
</organism>
<accession>A0A3N4IBG2</accession>
<dbReference type="EMBL" id="ML119675">
    <property type="protein sequence ID" value="RPA81998.1"/>
    <property type="molecule type" value="Genomic_DNA"/>
</dbReference>
<evidence type="ECO:0000256" key="3">
    <source>
        <dbReference type="ARBA" id="ARBA00005043"/>
    </source>
</evidence>
<keyword evidence="6" id="KW-0963">Cytoplasm</keyword>
<evidence type="ECO:0000256" key="8">
    <source>
        <dbReference type="ARBA" id="ARBA00023242"/>
    </source>
</evidence>
<proteinExistence type="inferred from homology"/>
<evidence type="ECO:0000313" key="11">
    <source>
        <dbReference type="Proteomes" id="UP000275078"/>
    </source>
</evidence>
<evidence type="ECO:0000256" key="7">
    <source>
        <dbReference type="ARBA" id="ARBA00022694"/>
    </source>
</evidence>
<sequence length="364" mass="41536">MADSLATLEAKMRAQRKNKPITLMSRLLTPPSSAKEPPSSPFILILDSLSMTGRHMRDEIINRFAYTAKNPINIIFVAWESPKFRIPEAVSTIIKPGTRPFEETQQDILKAIKPNQQNLVVIDSLHPLTLPNLPPDYLVPFLSSLLGPTTTLLCTYHLSFPPFDRLPQYKEYPTPLRLLKFLSTAILTIRSSTQALINKQRVDRCLAPWRFGWWDVDFGEEDCDEGDEVDEHGIPWPRYRNSSGKPEFIVEFEIRRKSGRGMLGKVLMKKQSEESEKWEIEDVESIPGWVPDVASKGPAEQEEDDWSGLTSFSLGLTEEQKKKRDELELPYYDAQKGLSGDKGGGRILYVPEDVDDWDDEEDEI</sequence>
<dbReference type="PANTHER" id="PTHR15641:SF1">
    <property type="entry name" value="ELONGATOR COMPLEX PROTEIN 5"/>
    <property type="match status" value="1"/>
</dbReference>
<evidence type="ECO:0000256" key="4">
    <source>
        <dbReference type="ARBA" id="ARBA00009567"/>
    </source>
</evidence>
<dbReference type="Proteomes" id="UP000275078">
    <property type="component" value="Unassembled WGS sequence"/>
</dbReference>
<dbReference type="CDD" id="cd19496">
    <property type="entry name" value="Elp5"/>
    <property type="match status" value="1"/>
</dbReference>
<dbReference type="Gene3D" id="3.40.50.300">
    <property type="entry name" value="P-loop containing nucleotide triphosphate hydrolases"/>
    <property type="match status" value="1"/>
</dbReference>
<keyword evidence="11" id="KW-1185">Reference proteome</keyword>